<dbReference type="SMART" id="SM01208">
    <property type="entry name" value="G5"/>
    <property type="match status" value="2"/>
</dbReference>
<feature type="region of interest" description="Disordered" evidence="7">
    <location>
        <begin position="1"/>
        <end position="329"/>
    </location>
</feature>
<keyword evidence="5" id="KW-0677">Repeat</keyword>
<feature type="compositionally biased region" description="Basic and acidic residues" evidence="7">
    <location>
        <begin position="238"/>
        <end position="321"/>
    </location>
</feature>
<evidence type="ECO:0000313" key="12">
    <source>
        <dbReference type="Proteomes" id="UP000751852"/>
    </source>
</evidence>
<dbReference type="Pfam" id="PF07501">
    <property type="entry name" value="G5"/>
    <property type="match status" value="2"/>
</dbReference>
<keyword evidence="3" id="KW-0964">Secreted</keyword>
<keyword evidence="8" id="KW-1133">Transmembrane helix</keyword>
<dbReference type="NCBIfam" id="TIGR01167">
    <property type="entry name" value="LPXTG_anchor"/>
    <property type="match status" value="1"/>
</dbReference>
<dbReference type="Gene3D" id="2.20.230.10">
    <property type="entry name" value="Resuscitation-promoting factor rpfb"/>
    <property type="match status" value="1"/>
</dbReference>
<feature type="compositionally biased region" description="Basic and acidic residues" evidence="7">
    <location>
        <begin position="96"/>
        <end position="122"/>
    </location>
</feature>
<accession>A0ABS0TB87</accession>
<feature type="domain" description="G5" evidence="10">
    <location>
        <begin position="1"/>
        <end position="54"/>
    </location>
</feature>
<feature type="transmembrane region" description="Helical" evidence="8">
    <location>
        <begin position="330"/>
        <end position="349"/>
    </location>
</feature>
<comment type="subcellular location">
    <subcellularLocation>
        <location evidence="1">Secreted</location>
        <location evidence="1">Cell wall</location>
        <topology evidence="1">Peptidoglycan-anchor</topology>
    </subcellularLocation>
</comment>
<feature type="domain" description="Gram-positive cocci surface proteins LPxTG" evidence="9">
    <location>
        <begin position="322"/>
        <end position="359"/>
    </location>
</feature>
<feature type="domain" description="G5" evidence="10">
    <location>
        <begin position="97"/>
        <end position="182"/>
    </location>
</feature>
<name>A0ABS0TB87_9STAP</name>
<evidence type="ECO:0000259" key="9">
    <source>
        <dbReference type="PROSITE" id="PS50847"/>
    </source>
</evidence>
<dbReference type="InterPro" id="IPR050436">
    <property type="entry name" value="IsdA"/>
</dbReference>
<keyword evidence="6" id="KW-0572">Peptidoglycan-anchor</keyword>
<dbReference type="PANTHER" id="PTHR37824">
    <property type="entry name" value="IRON-REGULATED SURFACE DETERMINANT PROTEIN C"/>
    <property type="match status" value="1"/>
</dbReference>
<dbReference type="PANTHER" id="PTHR37824:SF1">
    <property type="entry name" value="IRON-REGULATED SURFACE DETERMINANT PROTEIN C"/>
    <property type="match status" value="1"/>
</dbReference>
<keyword evidence="12" id="KW-1185">Reference proteome</keyword>
<dbReference type="Gene3D" id="2.20.230.30">
    <property type="match status" value="1"/>
</dbReference>
<evidence type="ECO:0000256" key="8">
    <source>
        <dbReference type="SAM" id="Phobius"/>
    </source>
</evidence>
<keyword evidence="2" id="KW-0134">Cell wall</keyword>
<sequence>GEEKVVQEGEPGEQTTTTPIFVNPITGEKVSEGEPTTEVTKDPINKIIEFGGEEIPQGHKDEFDPNIPVGETEEVPGRPGIKNPETGEIVTPPVDDITKHGPKEGNPEVTKEEIPFEVERQFNPDLAPGEEKVVQEGEPGEQTTTTPIFVNPITGEKVSEGEPTTEVTKDPINKIIEFGGELIPQGHRDEFDPNLPPGTKEEVPGRPGIKNPETGEIVTPPVDDITKHGPNKDVPMPPKEDQPAPPKEDTPKDKPGEDKPMPPKEDTPKDKPGEDKPMPPKENPDGKVKEPSVEKPSDRIKGDDNQPEKPGMKADQEKGKALPETGGEDAHNATIFGALMTLLGSVVLFNRRKNKKDQS</sequence>
<feature type="compositionally biased region" description="Low complexity" evidence="7">
    <location>
        <begin position="8"/>
        <end position="19"/>
    </location>
</feature>
<organism evidence="11 12">
    <name type="scientific">Staphylococcus canis</name>
    <dbReference type="NCBI Taxonomy" id="2724942"/>
    <lineage>
        <taxon>Bacteria</taxon>
        <taxon>Bacillati</taxon>
        <taxon>Bacillota</taxon>
        <taxon>Bacilli</taxon>
        <taxon>Bacillales</taxon>
        <taxon>Staphylococcaceae</taxon>
        <taxon>Staphylococcus</taxon>
    </lineage>
</organism>
<keyword evidence="8" id="KW-0812">Transmembrane</keyword>
<dbReference type="InterPro" id="IPR019931">
    <property type="entry name" value="LPXTG_anchor"/>
</dbReference>
<dbReference type="Pfam" id="PF00746">
    <property type="entry name" value="Gram_pos_anchor"/>
    <property type="match status" value="1"/>
</dbReference>
<evidence type="ECO:0000256" key="5">
    <source>
        <dbReference type="ARBA" id="ARBA00022737"/>
    </source>
</evidence>
<protein>
    <submittedName>
        <fullName evidence="11">LPXTG cell wall anchor domain-containing protein</fullName>
    </submittedName>
</protein>
<dbReference type="PROSITE" id="PS50847">
    <property type="entry name" value="GRAM_POS_ANCHORING"/>
    <property type="match status" value="1"/>
</dbReference>
<feature type="compositionally biased region" description="Low complexity" evidence="7">
    <location>
        <begin position="136"/>
        <end position="147"/>
    </location>
</feature>
<evidence type="ECO:0000256" key="3">
    <source>
        <dbReference type="ARBA" id="ARBA00022525"/>
    </source>
</evidence>
<gene>
    <name evidence="11" type="ORF">HHH54_10700</name>
</gene>
<dbReference type="PROSITE" id="PS51109">
    <property type="entry name" value="G5"/>
    <property type="match status" value="2"/>
</dbReference>
<evidence type="ECO:0000256" key="2">
    <source>
        <dbReference type="ARBA" id="ARBA00022512"/>
    </source>
</evidence>
<evidence type="ECO:0000256" key="4">
    <source>
        <dbReference type="ARBA" id="ARBA00022729"/>
    </source>
</evidence>
<dbReference type="EMBL" id="JABANU010000044">
    <property type="protein sequence ID" value="MBI5976021.1"/>
    <property type="molecule type" value="Genomic_DNA"/>
</dbReference>
<keyword evidence="4" id="KW-0732">Signal</keyword>
<dbReference type="Proteomes" id="UP000751852">
    <property type="component" value="Unassembled WGS sequence"/>
</dbReference>
<dbReference type="RefSeq" id="WP_198618784.1">
    <property type="nucleotide sequence ID" value="NZ_JABANU010000044.1"/>
</dbReference>
<dbReference type="InterPro" id="IPR011098">
    <property type="entry name" value="G5_dom"/>
</dbReference>
<evidence type="ECO:0000313" key="11">
    <source>
        <dbReference type="EMBL" id="MBI5976021.1"/>
    </source>
</evidence>
<proteinExistence type="predicted"/>
<evidence type="ECO:0000256" key="6">
    <source>
        <dbReference type="ARBA" id="ARBA00023088"/>
    </source>
</evidence>
<evidence type="ECO:0000256" key="7">
    <source>
        <dbReference type="SAM" id="MobiDB-lite"/>
    </source>
</evidence>
<keyword evidence="8" id="KW-0472">Membrane</keyword>
<comment type="caution">
    <text evidence="11">The sequence shown here is derived from an EMBL/GenBank/DDBJ whole genome shotgun (WGS) entry which is preliminary data.</text>
</comment>
<reference evidence="11 12" key="1">
    <citation type="submission" date="2020-04" db="EMBL/GenBank/DDBJ databases">
        <title>Staphylococcus species from domestic dog.</title>
        <authorList>
            <person name="Paterson G.K."/>
        </authorList>
    </citation>
    <scope>NUCLEOTIDE SEQUENCE [LARGE SCALE GENOMIC DNA]</scope>
    <source>
        <strain evidence="11 12">H16/1A</strain>
    </source>
</reference>
<evidence type="ECO:0000256" key="1">
    <source>
        <dbReference type="ARBA" id="ARBA00004168"/>
    </source>
</evidence>
<dbReference type="Pfam" id="PF17041">
    <property type="entry name" value="SasG_E"/>
    <property type="match status" value="2"/>
</dbReference>
<feature type="non-terminal residue" evidence="11">
    <location>
        <position position="1"/>
    </location>
</feature>
<dbReference type="InterPro" id="IPR031477">
    <property type="entry name" value="SasG_E"/>
</dbReference>
<evidence type="ECO:0000259" key="10">
    <source>
        <dbReference type="PROSITE" id="PS51109"/>
    </source>
</evidence>